<dbReference type="EMBL" id="CAJVPV010001183">
    <property type="protein sequence ID" value="CAG8489166.1"/>
    <property type="molecule type" value="Genomic_DNA"/>
</dbReference>
<keyword evidence="1" id="KW-0067">ATP-binding</keyword>
<dbReference type="InterPro" id="IPR011009">
    <property type="entry name" value="Kinase-like_dom_sf"/>
</dbReference>
<dbReference type="AlphaFoldDB" id="A0A9N8WLR2"/>
<evidence type="ECO:0000313" key="3">
    <source>
        <dbReference type="EMBL" id="CAG8489166.1"/>
    </source>
</evidence>
<organism evidence="3 4">
    <name type="scientific">Acaulospora morrowiae</name>
    <dbReference type="NCBI Taxonomy" id="94023"/>
    <lineage>
        <taxon>Eukaryota</taxon>
        <taxon>Fungi</taxon>
        <taxon>Fungi incertae sedis</taxon>
        <taxon>Mucoromycota</taxon>
        <taxon>Glomeromycotina</taxon>
        <taxon>Glomeromycetes</taxon>
        <taxon>Diversisporales</taxon>
        <taxon>Acaulosporaceae</taxon>
        <taxon>Acaulospora</taxon>
    </lineage>
</organism>
<feature type="domain" description="Protein kinase" evidence="2">
    <location>
        <begin position="37"/>
        <end position="290"/>
    </location>
</feature>
<evidence type="ECO:0000256" key="1">
    <source>
        <dbReference type="PROSITE-ProRule" id="PRU10141"/>
    </source>
</evidence>
<protein>
    <submittedName>
        <fullName evidence="3">15330_t:CDS:1</fullName>
    </submittedName>
</protein>
<dbReference type="InterPro" id="IPR001245">
    <property type="entry name" value="Ser-Thr/Tyr_kinase_cat_dom"/>
</dbReference>
<feature type="binding site" evidence="1">
    <location>
        <position position="76"/>
    </location>
    <ligand>
        <name>ATP</name>
        <dbReference type="ChEBI" id="CHEBI:30616"/>
    </ligand>
</feature>
<dbReference type="InterPro" id="IPR017441">
    <property type="entry name" value="Protein_kinase_ATP_BS"/>
</dbReference>
<gene>
    <name evidence="3" type="ORF">AMORRO_LOCUS2692</name>
</gene>
<sequence length="678" mass="78449">MYAYLDDRQVSTTYNWSNQLERSIRELKIEVFEHEKFNKIKFLGNGAFGTVYQANDKYKNVVAMKSLNINSEAVMKAFINEFKLHREVHFHNNILQFLGFCRNGDECFLILEYADGGTLRKYLQENMLDWNKKFELSRQMTSAVMFLHDRNIIHRDLHSMNILVHQGKIKISDFGLSRKLSELSDNSKTYGVLPYIDPQNLLCGPKQSYRSKKCDIYSLGVLLWEISSGSPPFEKEKNEKSYLLLANEIVSGRRESKVAGTPDEYLKLYSMCWDGDPNKRPDISQVYESLNDMKKSVTSDTLDLINRVWNLPESSNLTTTKTSIDKHVTNNDQYPLDNNSNNHSPLMKKSDVSRTIVASNEVDFMGDTIEISDDFFDSQLKFGDVAGKYVDCIDIDISFLFDLKFTRTLHFFDRNTDRILPSSCKTSAWLNLYAYNCKDVSSFTDVYLDNKFLNFTMSRFVICKLLKGKVMPPTKIKDIAIDIFKLFVAETISDTSLADIDPVKDLKLIILDEEDSNYKFEVPVGLAFRFQGFIGNKVLLGLCDNDISKKFFKKVQEDVVSRTVAKIVDVYLEDESFLDAPYIHFANNFYNGSRETVKNMVLDLLVREQVNELEINTLDFITSFFLTEGLIYLQEEENFNEFSIFDILSQYPPEVRENLIVKNVLDDEQNRSWVMELA</sequence>
<dbReference type="PRINTS" id="PR00109">
    <property type="entry name" value="TYRKINASE"/>
</dbReference>
<dbReference type="GO" id="GO:0005524">
    <property type="term" value="F:ATP binding"/>
    <property type="evidence" value="ECO:0007669"/>
    <property type="project" value="UniProtKB-UniRule"/>
</dbReference>
<dbReference type="InterPro" id="IPR000719">
    <property type="entry name" value="Prot_kinase_dom"/>
</dbReference>
<name>A0A9N8WLR2_9GLOM</name>
<dbReference type="PANTHER" id="PTHR44329">
    <property type="entry name" value="SERINE/THREONINE-PROTEIN KINASE TNNI3K-RELATED"/>
    <property type="match status" value="1"/>
</dbReference>
<keyword evidence="4" id="KW-1185">Reference proteome</keyword>
<dbReference type="Gene3D" id="1.10.510.10">
    <property type="entry name" value="Transferase(Phosphotransferase) domain 1"/>
    <property type="match status" value="1"/>
</dbReference>
<dbReference type="PROSITE" id="PS00107">
    <property type="entry name" value="PROTEIN_KINASE_ATP"/>
    <property type="match status" value="1"/>
</dbReference>
<dbReference type="Pfam" id="PF00069">
    <property type="entry name" value="Pkinase"/>
    <property type="match status" value="1"/>
</dbReference>
<evidence type="ECO:0000259" key="2">
    <source>
        <dbReference type="PROSITE" id="PS50011"/>
    </source>
</evidence>
<dbReference type="SUPFAM" id="SSF56112">
    <property type="entry name" value="Protein kinase-like (PK-like)"/>
    <property type="match status" value="1"/>
</dbReference>
<comment type="caution">
    <text evidence="3">The sequence shown here is derived from an EMBL/GenBank/DDBJ whole genome shotgun (WGS) entry which is preliminary data.</text>
</comment>
<dbReference type="OrthoDB" id="10261027at2759"/>
<keyword evidence="1" id="KW-0547">Nucleotide-binding</keyword>
<dbReference type="Proteomes" id="UP000789342">
    <property type="component" value="Unassembled WGS sequence"/>
</dbReference>
<proteinExistence type="predicted"/>
<reference evidence="3" key="1">
    <citation type="submission" date="2021-06" db="EMBL/GenBank/DDBJ databases">
        <authorList>
            <person name="Kallberg Y."/>
            <person name="Tangrot J."/>
            <person name="Rosling A."/>
        </authorList>
    </citation>
    <scope>NUCLEOTIDE SEQUENCE</scope>
    <source>
        <strain evidence="3">CL551</strain>
    </source>
</reference>
<evidence type="ECO:0000313" key="4">
    <source>
        <dbReference type="Proteomes" id="UP000789342"/>
    </source>
</evidence>
<dbReference type="InterPro" id="IPR051681">
    <property type="entry name" value="Ser/Thr_Kinases-Pseudokinases"/>
</dbReference>
<dbReference type="PROSITE" id="PS50011">
    <property type="entry name" value="PROTEIN_KINASE_DOM"/>
    <property type="match status" value="1"/>
</dbReference>
<accession>A0A9N8WLR2</accession>
<dbReference type="GO" id="GO:0004674">
    <property type="term" value="F:protein serine/threonine kinase activity"/>
    <property type="evidence" value="ECO:0007669"/>
    <property type="project" value="TreeGrafter"/>
</dbReference>